<dbReference type="SMART" id="SM00248">
    <property type="entry name" value="ANK"/>
    <property type="match status" value="8"/>
</dbReference>
<dbReference type="InterPro" id="IPR027417">
    <property type="entry name" value="P-loop_NTPase"/>
</dbReference>
<evidence type="ECO:0000259" key="4">
    <source>
        <dbReference type="Pfam" id="PF17100"/>
    </source>
</evidence>
<dbReference type="GeneID" id="19255697"/>
<keyword evidence="8" id="KW-1185">Reference proteome</keyword>
<dbReference type="InterPro" id="IPR054471">
    <property type="entry name" value="GPIID_WHD"/>
</dbReference>
<feature type="repeat" description="ANK" evidence="2">
    <location>
        <begin position="1115"/>
        <end position="1147"/>
    </location>
</feature>
<evidence type="ECO:0000259" key="5">
    <source>
        <dbReference type="Pfam" id="PF22939"/>
    </source>
</evidence>
<feature type="region of interest" description="Disordered" evidence="3">
    <location>
        <begin position="1"/>
        <end position="87"/>
    </location>
</feature>
<evidence type="ECO:0000259" key="6">
    <source>
        <dbReference type="Pfam" id="PF24883"/>
    </source>
</evidence>
<protein>
    <submittedName>
        <fullName evidence="7">Ankyrin repeat protein</fullName>
    </submittedName>
</protein>
<dbReference type="Pfam" id="PF12796">
    <property type="entry name" value="Ank_2"/>
    <property type="match status" value="2"/>
</dbReference>
<dbReference type="KEGG" id="maj:MAA_01411"/>
<reference evidence="7 8" key="2">
    <citation type="journal article" date="2014" name="Proc. Natl. Acad. Sci. U.S.A.">
        <title>Trajectory and genomic determinants of fungal-pathogen speciation and host adaptation.</title>
        <authorList>
            <person name="Hu X."/>
            <person name="Xiao G."/>
            <person name="Zheng P."/>
            <person name="Shang Y."/>
            <person name="Su Y."/>
            <person name="Zhang X."/>
            <person name="Liu X."/>
            <person name="Zhan S."/>
            <person name="St Leger R.J."/>
            <person name="Wang C."/>
        </authorList>
    </citation>
    <scope>GENOME REANNOTATION</scope>
    <source>
        <strain evidence="8">ARSEF 23 / ATCC MYA-3075</strain>
    </source>
</reference>
<comment type="caution">
    <text evidence="7">The sequence shown here is derived from an EMBL/GenBank/DDBJ whole genome shotgun (WGS) entry which is preliminary data.</text>
</comment>
<dbReference type="PANTHER" id="PTHR10039">
    <property type="entry name" value="AMELOGENIN"/>
    <property type="match status" value="1"/>
</dbReference>
<feature type="repeat" description="ANK" evidence="2">
    <location>
        <begin position="984"/>
        <end position="1016"/>
    </location>
</feature>
<dbReference type="OrthoDB" id="163438at2759"/>
<dbReference type="InterPro" id="IPR056884">
    <property type="entry name" value="NPHP3-like_N"/>
</dbReference>
<feature type="compositionally biased region" description="Low complexity" evidence="3">
    <location>
        <begin position="26"/>
        <end position="40"/>
    </location>
</feature>
<dbReference type="SUPFAM" id="SSF52540">
    <property type="entry name" value="P-loop containing nucleoside triphosphate hydrolases"/>
    <property type="match status" value="1"/>
</dbReference>
<dbReference type="PROSITE" id="PS50088">
    <property type="entry name" value="ANK_REPEAT"/>
    <property type="match status" value="6"/>
</dbReference>
<evidence type="ECO:0000313" key="7">
    <source>
        <dbReference type="EMBL" id="EFZ04337.1"/>
    </source>
</evidence>
<evidence type="ECO:0000256" key="3">
    <source>
        <dbReference type="SAM" id="MobiDB-lite"/>
    </source>
</evidence>
<feature type="domain" description="Nephrocystin 3-like N-terminal" evidence="6">
    <location>
        <begin position="361"/>
        <end position="546"/>
    </location>
</feature>
<dbReference type="InterPro" id="IPR055530">
    <property type="entry name" value="DUF7104"/>
</dbReference>
<dbReference type="EMBL" id="ADNJ02000009">
    <property type="protein sequence ID" value="EFZ04337.1"/>
    <property type="molecule type" value="Genomic_DNA"/>
</dbReference>
<dbReference type="SUPFAM" id="SSF48403">
    <property type="entry name" value="Ankyrin repeat"/>
    <property type="match status" value="1"/>
</dbReference>
<feature type="compositionally biased region" description="Basic and acidic residues" evidence="3">
    <location>
        <begin position="77"/>
        <end position="86"/>
    </location>
</feature>
<proteinExistence type="predicted"/>
<dbReference type="Pfam" id="PF23397">
    <property type="entry name" value="DUF7104"/>
    <property type="match status" value="2"/>
</dbReference>
<name>E9EKD9_METRA</name>
<evidence type="ECO:0000256" key="2">
    <source>
        <dbReference type="PROSITE-ProRule" id="PRU00023"/>
    </source>
</evidence>
<keyword evidence="2" id="KW-0040">ANK repeat</keyword>
<dbReference type="InterPro" id="IPR002110">
    <property type="entry name" value="Ankyrin_rpt"/>
</dbReference>
<feature type="repeat" description="ANK" evidence="2">
    <location>
        <begin position="916"/>
        <end position="948"/>
    </location>
</feature>
<feature type="repeat" description="ANK" evidence="2">
    <location>
        <begin position="1018"/>
        <end position="1050"/>
    </location>
</feature>
<dbReference type="Proteomes" id="UP000002498">
    <property type="component" value="Unassembled WGS sequence"/>
</dbReference>
<feature type="domain" description="NWD NACHT-NTPase N-terminal" evidence="4">
    <location>
        <begin position="87"/>
        <end position="287"/>
    </location>
</feature>
<dbReference type="Gene3D" id="3.40.50.300">
    <property type="entry name" value="P-loop containing nucleotide triphosphate hydrolases"/>
    <property type="match status" value="1"/>
</dbReference>
<feature type="domain" description="GPI inositol-deacylase winged helix" evidence="5">
    <location>
        <begin position="669"/>
        <end position="753"/>
    </location>
</feature>
<keyword evidence="1" id="KW-0677">Repeat</keyword>
<accession>E9EKD9</accession>
<feature type="repeat" description="ANK" evidence="2">
    <location>
        <begin position="950"/>
        <end position="982"/>
    </location>
</feature>
<dbReference type="Pfam" id="PF24883">
    <property type="entry name" value="NPHP3_N"/>
    <property type="match status" value="1"/>
</dbReference>
<dbReference type="Pfam" id="PF17100">
    <property type="entry name" value="NACHT_N"/>
    <property type="match status" value="1"/>
</dbReference>
<gene>
    <name evidence="7" type="ORF">MAA_01411</name>
</gene>
<dbReference type="HOGENOM" id="CLU_000288_34_7_1"/>
<dbReference type="RefSeq" id="XP_007817600.1">
    <property type="nucleotide sequence ID" value="XM_007819409.1"/>
</dbReference>
<dbReference type="Gene3D" id="1.25.40.20">
    <property type="entry name" value="Ankyrin repeat-containing domain"/>
    <property type="match status" value="2"/>
</dbReference>
<dbReference type="Pfam" id="PF13637">
    <property type="entry name" value="Ank_4"/>
    <property type="match status" value="1"/>
</dbReference>
<dbReference type="PANTHER" id="PTHR10039:SF14">
    <property type="entry name" value="NACHT DOMAIN-CONTAINING PROTEIN"/>
    <property type="match status" value="1"/>
</dbReference>
<dbReference type="InterPro" id="IPR031359">
    <property type="entry name" value="NACHT_N"/>
</dbReference>
<dbReference type="PRINTS" id="PR01415">
    <property type="entry name" value="ANKYRIN"/>
</dbReference>
<evidence type="ECO:0000313" key="8">
    <source>
        <dbReference type="Proteomes" id="UP000002498"/>
    </source>
</evidence>
<organism evidence="7 8">
    <name type="scientific">Metarhizium robertsii (strain ARSEF 23 / ATCC MYA-3075)</name>
    <name type="common">Metarhizium anisopliae (strain ARSEF 23)</name>
    <dbReference type="NCBI Taxonomy" id="655844"/>
    <lineage>
        <taxon>Eukaryota</taxon>
        <taxon>Fungi</taxon>
        <taxon>Dikarya</taxon>
        <taxon>Ascomycota</taxon>
        <taxon>Pezizomycotina</taxon>
        <taxon>Sordariomycetes</taxon>
        <taxon>Hypocreomycetidae</taxon>
        <taxon>Hypocreales</taxon>
        <taxon>Clavicipitaceae</taxon>
        <taxon>Metarhizium</taxon>
    </lineage>
</organism>
<dbReference type="Pfam" id="PF22939">
    <property type="entry name" value="WHD_GPIID"/>
    <property type="match status" value="1"/>
</dbReference>
<dbReference type="InterPro" id="IPR036770">
    <property type="entry name" value="Ankyrin_rpt-contain_sf"/>
</dbReference>
<evidence type="ECO:0000256" key="1">
    <source>
        <dbReference type="ARBA" id="ARBA00022737"/>
    </source>
</evidence>
<dbReference type="PROSITE" id="PS50297">
    <property type="entry name" value="ANK_REP_REGION"/>
    <property type="match status" value="5"/>
</dbReference>
<feature type="repeat" description="ANK" evidence="2">
    <location>
        <begin position="1079"/>
        <end position="1111"/>
    </location>
</feature>
<sequence length="1330" mass="149857">MGLSRIIQSLKLKPKEQKQLHGGLGPHQPQPQQTPSSSGSKLARSALPPEGITDSPSTDSNAAPDASGNEASDASDTSDRPGKASSERLWSQAYQDLCVRAEPGLMDEFEAQLGGQPLSNSKSVKEAVIKRLSERENKKWHFTLMGKTHTVRDQAQRLVDLLTFSDSIVKQAVSTQPYAALAWTSVSVLLSLLNAASAQNQALVDGFEAVSVIQRYWAACEDIFLSESQQHNYCELATELQNLYSLMLEYQVRAICHLSKGTIKRALKSLENDWGNKLNAIRDCDVTCRNLNDVLWRGEARESQSVQFRKMDEHRDLQLKALQAAADERQNGKVNNFLRGLTAAAGQYKRGKNINPTRVPGTCEWFVNNEDFCEWRDSQSSNLLWVSAAPGCGKSVLSRTLIDEDYLITDLTIEVDPSGVYTLRGTRSTVCYFFFKHGDKSREKMTSSLCAILHQLLLSHGTEDLLDRAAEKYACQPTMLEDASEMWKIIEEYVNSWDTGDIICVLDGLDECNRESRDEFIQILHDFFGGERKPGQPRLKLLITSRPEYDLRLSFDSFPNSIYLHFDSDDKYEEISRDINLVIDSRVESMFKQRLPLEDQRAISNKLKSKENRTYLWLHLTLEIIRRKPAFYGRLRDIDDFLKSLPATVSDAYETILNRKAMDQEDNARKTRALLEVVLAATRPLHLDEANFALTMALQKDEFKSYEQFKASIWPGDFKSVVKDLCGHLINVYDEHLFFIHQTVREFLLAENEEGKNWQGSFSMLGANKTMFESCVNYLTLPDFPVENVLVEAIDKTESEQRTLPLPLENDPGNWGFVPENTHHFFMHSSLYWPYYCHSQVASDNERVSNQLRRLFRPSKSSAQLWFTLFNAKDGIFSSTNRKWTELAAASRAGLLPVVNAICTESNASINAVVETVGSALYVAAYHGHVGVVDALLSWGADFNIRGDDERYTPLHAAAKNGHREVAQLLLSKGAKVDDTTSGVQKTPLCCAAEDGRLETAKTLLAFGASVNGSGDEAVMTPLYSAIHGNHCQMIRMLISEGADVNRHTHFGIPICRAAYRGRYEIACMLVDAGANSGDIGRALHIAAGCGYYRMARMLLTAGADVNARYGYRHQLNTPLYEATVNGHEKVAQLLLSKGGDVLITEGTLAWISCNETISKFVRDKVGNAVPITPHLLLAVARNRQGGDQIMAVILDKRGGDVQVTEEVIETLLENSYAGYDLMNVLVQQHADDSQTAESLVQKEWRSHLRYEQVQPFLKQHPITRRMMMAGVRNIHQWREIVELLIKYRRDEFLAISNDEHENFGDARGRFRRWRVVDLLRRLDQARARH</sequence>
<reference evidence="7 8" key="1">
    <citation type="journal article" date="2011" name="PLoS Genet.">
        <title>Genome sequencing and comparative transcriptomics of the model entomopathogenic fungi Metarhizium anisopliae and M. acridum.</title>
        <authorList>
            <person name="Gao Q."/>
            <person name="Jin K."/>
            <person name="Ying S.H."/>
            <person name="Zhang Y."/>
            <person name="Xiao G."/>
            <person name="Shang Y."/>
            <person name="Duan Z."/>
            <person name="Hu X."/>
            <person name="Xie X.Q."/>
            <person name="Zhou G."/>
            <person name="Peng G."/>
            <person name="Luo Z."/>
            <person name="Huang W."/>
            <person name="Wang B."/>
            <person name="Fang W."/>
            <person name="Wang S."/>
            <person name="Zhong Y."/>
            <person name="Ma L.J."/>
            <person name="St Leger R.J."/>
            <person name="Zhao G.P."/>
            <person name="Pei Y."/>
            <person name="Feng M.G."/>
            <person name="Xia Y."/>
            <person name="Wang C."/>
        </authorList>
    </citation>
    <scope>NUCLEOTIDE SEQUENCE [LARGE SCALE GENOMIC DNA]</scope>
    <source>
        <strain evidence="8">ARSEF 23 / ATCC MYA-3075</strain>
    </source>
</reference>